<accession>A0A4Y8AR32</accession>
<evidence type="ECO:0000313" key="1">
    <source>
        <dbReference type="EMBL" id="TEW73643.1"/>
    </source>
</evidence>
<dbReference type="AlphaFoldDB" id="A0A4Y8AR32"/>
<organism evidence="1 2">
    <name type="scientific">Gramella jeungdoensis</name>
    <dbReference type="NCBI Taxonomy" id="708091"/>
    <lineage>
        <taxon>Bacteria</taxon>
        <taxon>Pseudomonadati</taxon>
        <taxon>Bacteroidota</taxon>
        <taxon>Flavobacteriia</taxon>
        <taxon>Flavobacteriales</taxon>
        <taxon>Flavobacteriaceae</taxon>
        <taxon>Christiangramia</taxon>
    </lineage>
</organism>
<gene>
    <name evidence="1" type="ORF">E2488_09130</name>
</gene>
<dbReference type="Proteomes" id="UP000298517">
    <property type="component" value="Unassembled WGS sequence"/>
</dbReference>
<proteinExistence type="predicted"/>
<name>A0A4Y8AR32_9FLAO</name>
<sequence>MKKSKFLLIILVFTLTLSCKSDDEINYSEKLVGEWLRSDFSDELEFKLNFNANNVGFRTFKTGTDKTGIISSLVPFNWSADENSLTIDGLDAVIITEYTINSEGELLLHDYSDLPFIKIE</sequence>
<evidence type="ECO:0008006" key="3">
    <source>
        <dbReference type="Google" id="ProtNLM"/>
    </source>
</evidence>
<reference evidence="1 2" key="1">
    <citation type="journal article" date="2011" name="J. Microbiol.">
        <title>Gramella jeungdoensis sp. nov., isolated from a solar saltern in Korea.</title>
        <authorList>
            <person name="Joung Y."/>
            <person name="Kim H."/>
            <person name="Jang T."/>
            <person name="Ahn T.S."/>
            <person name="Joh K."/>
        </authorList>
    </citation>
    <scope>NUCLEOTIDE SEQUENCE [LARGE SCALE GENOMIC DNA]</scope>
    <source>
        <strain evidence="1 2">KCTC 23123</strain>
    </source>
</reference>
<protein>
    <recommendedName>
        <fullName evidence="3">Lipocalin-like domain-containing protein</fullName>
    </recommendedName>
</protein>
<comment type="caution">
    <text evidence="1">The sequence shown here is derived from an EMBL/GenBank/DDBJ whole genome shotgun (WGS) entry which is preliminary data.</text>
</comment>
<dbReference type="RefSeq" id="WP_134248044.1">
    <property type="nucleotide sequence ID" value="NZ_SNQI01000003.1"/>
</dbReference>
<evidence type="ECO:0000313" key="2">
    <source>
        <dbReference type="Proteomes" id="UP000298517"/>
    </source>
</evidence>
<dbReference type="PROSITE" id="PS51257">
    <property type="entry name" value="PROKAR_LIPOPROTEIN"/>
    <property type="match status" value="1"/>
</dbReference>
<keyword evidence="2" id="KW-1185">Reference proteome</keyword>
<dbReference type="EMBL" id="SNQI01000003">
    <property type="protein sequence ID" value="TEW73643.1"/>
    <property type="molecule type" value="Genomic_DNA"/>
</dbReference>
<dbReference type="OrthoDB" id="1451624at2"/>